<evidence type="ECO:0000313" key="3">
    <source>
        <dbReference type="Proteomes" id="UP000095746"/>
    </source>
</evidence>
<name>A0A174F5W4_FLAPL</name>
<dbReference type="Proteomes" id="UP000095746">
    <property type="component" value="Unassembled WGS sequence"/>
</dbReference>
<sequence length="48" mass="5278">MTMNRALAHRRRTACTAQARTASRPPQHTTGLTKAAKRVVYPGTELSI</sequence>
<reference evidence="2 3" key="1">
    <citation type="submission" date="2015-09" db="EMBL/GenBank/DDBJ databases">
        <authorList>
            <consortium name="Pathogen Informatics"/>
        </authorList>
    </citation>
    <scope>NUCLEOTIDE SEQUENCE [LARGE SCALE GENOMIC DNA]</scope>
    <source>
        <strain evidence="2 3">2789STDY5608854</strain>
    </source>
</reference>
<protein>
    <submittedName>
        <fullName evidence="2">Uncharacterized protein</fullName>
    </submittedName>
</protein>
<gene>
    <name evidence="2" type="ORF">ERS852411_01547</name>
</gene>
<feature type="compositionally biased region" description="Low complexity" evidence="1">
    <location>
        <begin position="14"/>
        <end position="24"/>
    </location>
</feature>
<organism evidence="2 3">
    <name type="scientific">Flavonifractor plautii</name>
    <name type="common">Fusobacterium plautii</name>
    <dbReference type="NCBI Taxonomy" id="292800"/>
    <lineage>
        <taxon>Bacteria</taxon>
        <taxon>Bacillati</taxon>
        <taxon>Bacillota</taxon>
        <taxon>Clostridia</taxon>
        <taxon>Eubacteriales</taxon>
        <taxon>Oscillospiraceae</taxon>
        <taxon>Flavonifractor</taxon>
    </lineage>
</organism>
<accession>A0A174F5W4</accession>
<feature type="region of interest" description="Disordered" evidence="1">
    <location>
        <begin position="1"/>
        <end position="32"/>
    </location>
</feature>
<dbReference type="AlphaFoldDB" id="A0A174F5W4"/>
<proteinExistence type="predicted"/>
<evidence type="ECO:0000256" key="1">
    <source>
        <dbReference type="SAM" id="MobiDB-lite"/>
    </source>
</evidence>
<evidence type="ECO:0000313" key="2">
    <source>
        <dbReference type="EMBL" id="CUO44129.1"/>
    </source>
</evidence>
<dbReference type="EMBL" id="CYZT01000092">
    <property type="protein sequence ID" value="CUO44129.1"/>
    <property type="molecule type" value="Genomic_DNA"/>
</dbReference>